<feature type="compositionally biased region" description="Low complexity" evidence="1">
    <location>
        <begin position="310"/>
        <end position="328"/>
    </location>
</feature>
<feature type="domain" description="HNH nuclease" evidence="2">
    <location>
        <begin position="438"/>
        <end position="490"/>
    </location>
</feature>
<dbReference type="Proteomes" id="UP000239297">
    <property type="component" value="Unassembled WGS sequence"/>
</dbReference>
<accession>A0A2S5ITX5</accession>
<reference evidence="3 4" key="1">
    <citation type="journal article" date="2014" name="Int. J. Syst. Evol. Microbiol.">
        <title>Arthrobacter pityocampae sp. nov., isolated from Thaumetopoea pityocampa (Lep., Thaumetopoeidae).</title>
        <authorList>
            <person name="Ince I.A."/>
            <person name="Demirbag Z."/>
            <person name="Kati H."/>
        </authorList>
    </citation>
    <scope>NUCLEOTIDE SEQUENCE [LARGE SCALE GENOMIC DNA]</scope>
    <source>
        <strain evidence="3 4">Tp2</strain>
    </source>
</reference>
<gene>
    <name evidence="3" type="ORF">C4K88_16185</name>
</gene>
<feature type="region of interest" description="Disordered" evidence="1">
    <location>
        <begin position="548"/>
        <end position="572"/>
    </location>
</feature>
<keyword evidence="3" id="KW-0540">Nuclease</keyword>
<evidence type="ECO:0000256" key="1">
    <source>
        <dbReference type="SAM" id="MobiDB-lite"/>
    </source>
</evidence>
<name>A0A2S5ITX5_9MICC</name>
<dbReference type="EMBL" id="PRKW01000007">
    <property type="protein sequence ID" value="PPB47995.1"/>
    <property type="molecule type" value="Genomic_DNA"/>
</dbReference>
<evidence type="ECO:0000259" key="2">
    <source>
        <dbReference type="SMART" id="SM00507"/>
    </source>
</evidence>
<dbReference type="InterPro" id="IPR003870">
    <property type="entry name" value="DUF222"/>
</dbReference>
<evidence type="ECO:0000313" key="3">
    <source>
        <dbReference type="EMBL" id="PPB47995.1"/>
    </source>
</evidence>
<feature type="compositionally biased region" description="Basic and acidic residues" evidence="1">
    <location>
        <begin position="560"/>
        <end position="572"/>
    </location>
</feature>
<dbReference type="SMART" id="SM00507">
    <property type="entry name" value="HNHc"/>
    <property type="match status" value="1"/>
</dbReference>
<keyword evidence="4" id="KW-1185">Reference proteome</keyword>
<proteinExistence type="predicted"/>
<dbReference type="Gene3D" id="1.10.30.50">
    <property type="match status" value="1"/>
</dbReference>
<dbReference type="Pfam" id="PF02720">
    <property type="entry name" value="DUF222"/>
    <property type="match status" value="1"/>
</dbReference>
<dbReference type="InterPro" id="IPR003615">
    <property type="entry name" value="HNH_nuc"/>
</dbReference>
<dbReference type="OrthoDB" id="5177627at2"/>
<comment type="caution">
    <text evidence="3">The sequence shown here is derived from an EMBL/GenBank/DDBJ whole genome shotgun (WGS) entry which is preliminary data.</text>
</comment>
<sequence length="572" mass="59980">MTSAPVERTTAPASPLDTARAALQECAHEMGLGQRSRSRRDAVNLLLGIEHAARMVDHLQILAARLAEDHHLAGDEQPTSGSLLARAEQSVAATAPVGSAASAASTASAVAGTSSGPAGNGFRDCADFLRATLGIGRAEARRRLSLADLVLPYLSPTGAPVPPRLATLGAAVTSGRVSGRAATVVAQALQRVDSFATPQQLTSMEHHLTRQAMEADEDILRVLARRWEGVLDQDGQEPTEKVLRARQGVFLRGRRHGLHLLEIGATDEQFEVLATVMNSTANPRSTAGRAEAAMTGPGTVDASGISGVRGAESTASADGTGTGTADHGTAGGNVAFADPPPSTRAQTLLDGLVAACRIALSTAALPTAGGHRPQVMVTIDYKDLMGATQRAGYAVFSGQMSAGSIRKLACDADIIPLVLGSSGQVLDVGRAQRLFPPHLRRALVARDKGCAFPDCSIPASWCEAHHLKPWSRGGATSIDNGVLLCSRHHHVIHQGAWTVQSRYGVPWFTAPRALGPPGNARRNRYWQAGRIVDETLIEEVFGSSPDAFDAPNVPDAFNPSEHDADVLEHSTG</sequence>
<dbReference type="Pfam" id="PF13391">
    <property type="entry name" value="HNH_2"/>
    <property type="match status" value="1"/>
</dbReference>
<keyword evidence="3" id="KW-0378">Hydrolase</keyword>
<organism evidence="3 4">
    <name type="scientific">Arthrobacter pityocampae</name>
    <dbReference type="NCBI Taxonomy" id="547334"/>
    <lineage>
        <taxon>Bacteria</taxon>
        <taxon>Bacillati</taxon>
        <taxon>Actinomycetota</taxon>
        <taxon>Actinomycetes</taxon>
        <taxon>Micrococcales</taxon>
        <taxon>Micrococcaceae</taxon>
        <taxon>Arthrobacter</taxon>
    </lineage>
</organism>
<dbReference type="GO" id="GO:0004519">
    <property type="term" value="F:endonuclease activity"/>
    <property type="evidence" value="ECO:0007669"/>
    <property type="project" value="UniProtKB-KW"/>
</dbReference>
<protein>
    <submittedName>
        <fullName evidence="3">HNH endonuclease</fullName>
    </submittedName>
</protein>
<feature type="region of interest" description="Disordered" evidence="1">
    <location>
        <begin position="282"/>
        <end position="330"/>
    </location>
</feature>
<keyword evidence="3" id="KW-0255">Endonuclease</keyword>
<dbReference type="AlphaFoldDB" id="A0A2S5ITX5"/>
<dbReference type="CDD" id="cd00085">
    <property type="entry name" value="HNHc"/>
    <property type="match status" value="1"/>
</dbReference>
<evidence type="ECO:0000313" key="4">
    <source>
        <dbReference type="Proteomes" id="UP000239297"/>
    </source>
</evidence>